<protein>
    <submittedName>
        <fullName evidence="1">Uncharacterized protein</fullName>
    </submittedName>
</protein>
<accession>A0A931DEG1</accession>
<evidence type="ECO:0000313" key="2">
    <source>
        <dbReference type="Proteomes" id="UP000625033"/>
    </source>
</evidence>
<name>A0A931DEG1_9MICC</name>
<proteinExistence type="predicted"/>
<reference evidence="1" key="1">
    <citation type="submission" date="2020-11" db="EMBL/GenBank/DDBJ databases">
        <title>Sequencing the genomes of 1000 actinobacteria strains.</title>
        <authorList>
            <person name="Klenk H.-P."/>
        </authorList>
    </citation>
    <scope>NUCLEOTIDE SEQUENCE</scope>
    <source>
        <strain evidence="1">DSM 26152</strain>
    </source>
</reference>
<comment type="caution">
    <text evidence="1">The sequence shown here is derived from an EMBL/GenBank/DDBJ whole genome shotgun (WGS) entry which is preliminary data.</text>
</comment>
<sequence length="133" mass="14647">MARRSLLIIVNEPVLDTAMGRVLEHAAEYVDTFGDLDIEHQELYAVSSVSRLRKTLRPPRPLNSHDPAATEYGPIHAIWDAGRWLTPGTCPAAPPDHRGATPWQWAHYRALQQGPSGGYVALWDLGVAEESAA</sequence>
<dbReference type="Proteomes" id="UP000625033">
    <property type="component" value="Unassembled WGS sequence"/>
</dbReference>
<organism evidence="1 2">
    <name type="scientific">Zhihengliuella flava</name>
    <dbReference type="NCBI Taxonomy" id="1285193"/>
    <lineage>
        <taxon>Bacteria</taxon>
        <taxon>Bacillati</taxon>
        <taxon>Actinomycetota</taxon>
        <taxon>Actinomycetes</taxon>
        <taxon>Micrococcales</taxon>
        <taxon>Micrococcaceae</taxon>
        <taxon>Zhihengliuella</taxon>
    </lineage>
</organism>
<evidence type="ECO:0000313" key="1">
    <source>
        <dbReference type="EMBL" id="MBG6085320.1"/>
    </source>
</evidence>
<dbReference type="AlphaFoldDB" id="A0A931DEG1"/>
<dbReference type="EMBL" id="JADOTZ010000001">
    <property type="protein sequence ID" value="MBG6085320.1"/>
    <property type="molecule type" value="Genomic_DNA"/>
</dbReference>
<keyword evidence="2" id="KW-1185">Reference proteome</keyword>
<gene>
    <name evidence="1" type="ORF">IW252_002087</name>
</gene>
<dbReference type="RefSeq" id="WP_196836517.1">
    <property type="nucleotide sequence ID" value="NZ_JADOTZ010000001.1"/>
</dbReference>